<feature type="region of interest" description="Disordered" evidence="2">
    <location>
        <begin position="106"/>
        <end position="130"/>
    </location>
</feature>
<dbReference type="SMART" id="SM00314">
    <property type="entry name" value="RA"/>
    <property type="match status" value="1"/>
</dbReference>
<dbReference type="CTD" id="33003"/>
<feature type="coiled-coil region" evidence="1">
    <location>
        <begin position="6"/>
        <end position="33"/>
    </location>
</feature>
<evidence type="ECO:0000259" key="4">
    <source>
        <dbReference type="PROSITE" id="PS50200"/>
    </source>
</evidence>
<feature type="region of interest" description="Disordered" evidence="2">
    <location>
        <begin position="289"/>
        <end position="328"/>
    </location>
</feature>
<protein>
    <submittedName>
        <fullName evidence="6">Ras-associated and pleckstrin homology domains-containing protein 1 isoform X1</fullName>
    </submittedName>
</protein>
<evidence type="ECO:0000259" key="3">
    <source>
        <dbReference type="PROSITE" id="PS50003"/>
    </source>
</evidence>
<dbReference type="GO" id="GO:0009653">
    <property type="term" value="P:anatomical structure morphogenesis"/>
    <property type="evidence" value="ECO:0007669"/>
    <property type="project" value="UniProtKB-ARBA"/>
</dbReference>
<feature type="domain" description="Ras-associating" evidence="4">
    <location>
        <begin position="371"/>
        <end position="461"/>
    </location>
</feature>
<organism evidence="5 6">
    <name type="scientific">Drosophila albomicans</name>
    <name type="common">Fruit fly</name>
    <dbReference type="NCBI Taxonomy" id="7291"/>
    <lineage>
        <taxon>Eukaryota</taxon>
        <taxon>Metazoa</taxon>
        <taxon>Ecdysozoa</taxon>
        <taxon>Arthropoda</taxon>
        <taxon>Hexapoda</taxon>
        <taxon>Insecta</taxon>
        <taxon>Pterygota</taxon>
        <taxon>Neoptera</taxon>
        <taxon>Endopterygota</taxon>
        <taxon>Diptera</taxon>
        <taxon>Brachycera</taxon>
        <taxon>Muscomorpha</taxon>
        <taxon>Ephydroidea</taxon>
        <taxon>Drosophilidae</taxon>
        <taxon>Drosophila</taxon>
    </lineage>
</organism>
<dbReference type="InterPro" id="IPR000159">
    <property type="entry name" value="RA_dom"/>
</dbReference>
<evidence type="ECO:0000313" key="6">
    <source>
        <dbReference type="RefSeq" id="XP_034118395.2"/>
    </source>
</evidence>
<feature type="compositionally biased region" description="Basic and acidic residues" evidence="2">
    <location>
        <begin position="1234"/>
        <end position="1245"/>
    </location>
</feature>
<dbReference type="CDD" id="cd16138">
    <property type="entry name" value="RA_MRL_MIG10"/>
    <property type="match status" value="1"/>
</dbReference>
<accession>A0A6P8Y4G6</accession>
<feature type="region of interest" description="Disordered" evidence="2">
    <location>
        <begin position="973"/>
        <end position="1009"/>
    </location>
</feature>
<dbReference type="CDD" id="cd01259">
    <property type="entry name" value="PH_APBB1IP"/>
    <property type="match status" value="1"/>
</dbReference>
<dbReference type="RefSeq" id="XP_034118395.2">
    <property type="nucleotide sequence ID" value="XM_034262504.2"/>
</dbReference>
<feature type="compositionally biased region" description="Low complexity" evidence="2">
    <location>
        <begin position="1034"/>
        <end position="1047"/>
    </location>
</feature>
<dbReference type="SUPFAM" id="SSF50729">
    <property type="entry name" value="PH domain-like"/>
    <property type="match status" value="1"/>
</dbReference>
<dbReference type="SUPFAM" id="SSF54236">
    <property type="entry name" value="Ubiquitin-like"/>
    <property type="match status" value="1"/>
</dbReference>
<dbReference type="InterPro" id="IPR039665">
    <property type="entry name" value="PH_APBB1IP"/>
</dbReference>
<feature type="compositionally biased region" description="Low complexity" evidence="2">
    <location>
        <begin position="304"/>
        <end position="328"/>
    </location>
</feature>
<dbReference type="InterPro" id="IPR039664">
    <property type="entry name" value="GRB/APBB1IP"/>
</dbReference>
<dbReference type="OrthoDB" id="6235964at2759"/>
<feature type="compositionally biased region" description="Low complexity" evidence="2">
    <location>
        <begin position="973"/>
        <end position="998"/>
    </location>
</feature>
<feature type="region of interest" description="Disordered" evidence="2">
    <location>
        <begin position="687"/>
        <end position="709"/>
    </location>
</feature>
<feature type="compositionally biased region" description="Low complexity" evidence="2">
    <location>
        <begin position="754"/>
        <end position="765"/>
    </location>
</feature>
<dbReference type="Gene3D" id="2.30.29.30">
    <property type="entry name" value="Pleckstrin-homology domain (PH domain)/Phosphotyrosine-binding domain (PTB)"/>
    <property type="match status" value="1"/>
</dbReference>
<dbReference type="PROSITE" id="PS50200">
    <property type="entry name" value="RA"/>
    <property type="match status" value="1"/>
</dbReference>
<feature type="compositionally biased region" description="Low complexity" evidence="2">
    <location>
        <begin position="906"/>
        <end position="926"/>
    </location>
</feature>
<dbReference type="AlphaFoldDB" id="A0A6P8Y4G6"/>
<feature type="region of interest" description="Disordered" evidence="2">
    <location>
        <begin position="1200"/>
        <end position="1245"/>
    </location>
</feature>
<feature type="compositionally biased region" description="Low complexity" evidence="2">
    <location>
        <begin position="116"/>
        <end position="128"/>
    </location>
</feature>
<keyword evidence="1" id="KW-0175">Coiled coil</keyword>
<feature type="domain" description="PH" evidence="3">
    <location>
        <begin position="502"/>
        <end position="614"/>
    </location>
</feature>
<feature type="region of interest" description="Disordered" evidence="2">
    <location>
        <begin position="191"/>
        <end position="237"/>
    </location>
</feature>
<dbReference type="GeneID" id="117577627"/>
<feature type="compositionally biased region" description="Gly residues" evidence="2">
    <location>
        <begin position="816"/>
        <end position="827"/>
    </location>
</feature>
<feature type="region of interest" description="Disordered" evidence="2">
    <location>
        <begin position="1024"/>
        <end position="1095"/>
    </location>
</feature>
<reference evidence="6" key="1">
    <citation type="submission" date="2025-08" db="UniProtKB">
        <authorList>
            <consortium name="RefSeq"/>
        </authorList>
    </citation>
    <scope>IDENTIFICATION</scope>
    <source>
        <strain evidence="6">15112-1751.03</strain>
        <tissue evidence="6">Whole Adult</tissue>
    </source>
</reference>
<name>A0A6P8Y4G6_DROAB</name>
<dbReference type="PROSITE" id="PS50003">
    <property type="entry name" value="PH_DOMAIN"/>
    <property type="match status" value="1"/>
</dbReference>
<dbReference type="InterPro" id="IPR029071">
    <property type="entry name" value="Ubiquitin-like_domsf"/>
</dbReference>
<dbReference type="GO" id="GO:0048699">
    <property type="term" value="P:generation of neurons"/>
    <property type="evidence" value="ECO:0007669"/>
    <property type="project" value="UniProtKB-ARBA"/>
</dbReference>
<dbReference type="InterPro" id="IPR011993">
    <property type="entry name" value="PH-like_dom_sf"/>
</dbReference>
<dbReference type="InterPro" id="IPR001849">
    <property type="entry name" value="PH_domain"/>
</dbReference>
<sequence>MDCGALAAQQQQQQQLLQQHQQLLQQQQQLQHSRQQKQQHTLNCLEETATTNISQLASQGIIVGGAASEGSETTAGVGAGAGAGGSPQHKLLGIGEPSLSGAGAVKLRKHNDQRQTSSTSTTTTTSTTDVAVGAKSHASYRISMANLEDTQESELDLILGELSLLEAQITYGEASFLPGVVAAAAAAAASANQQSGGPPPPPALASVSVSAASSRTHSRTNSSISADVSTASSSSGISENGVNGMAMGHSNVVVGITGMPGMGMGTAAVAPPTGGHNMTMGITLGVVTPREPRTESPDNDSAFSDTVSLLSSESSASSNTSTQQQQQQQQLQLQQKLLQQQQHHHQTVTAGGNVGISKAAKIQLALHKLESASIRRLFVKAFTADGASKSLLVDERMVCGHVTRLLADKNHVQMQPTWALIEHLGDLQMERLFEDHELLVDNLMTWNSDAGNRVLFQQRPDKLSLFAKPELYLPGPQMAPGCQHDDQTRYMLLEEFFETHAQLQLEGPLYMKADPKKGWKRHHFVLRSSGLYYFPKEKTKNTRDLLCLTLFSGHNVYTGIGWRKKWKSPTDHTFGFKSAMDSSLGKSCRSLKMLCAEDAATLERWLTAIRICKYGKQLWHNHKLLMEELTAGGGGGGGGGVGATSGGISGGIAGSFAASMRSESISSISSAVPSQCGSVSSAISSMSNSSGRISRASSSSSSGCLSDENNAFDSEFTTGTIKRKPSMKPNLPLTTMTRQLKEVGEITTGPVASSAAASAVDSAASPERSGTLTRRHSRRKSQESNGSSGGTLKRRPVVIVPAVVKREVSASDNGSQSGGGNGGGGGNSSSSSNSTPTPTPSICAKPPPGLTDVELMCSSTLSLDSLPPPPPALHADEQDVYGSQLSLASLPPPPPPEDVLAYGEQPSTPLTPTPMSMGMAMGHGAHPLSMANSNGTLPPAVPAKPIKPAVKQTLKAAPPYKAPPDYVGPAATVGGAGATVGTPTATTQHQQQQHQQQQLPPPPAPVQKKVSFADSPVLLRRKMCSPEPQLPQRSPSTTLSSGSSSCSYHQPQPIYSPGPLLPPRSDLSRLSNGSDVMSATTSPKRLQESASNPPRDFLKDLQRVMRKKWQVAQKCKLEPATTPHEVLGFRDFNNDDLLAAHNLNSGANSSHYYRETANVSHWVQEHCEYAHNDYALYENVHAQNGNGNGATAVGGVAMTTTTTTDGPPPVPPPAAVADATAALRKKRPPPPPPKRSDSTHLTHRV</sequence>
<evidence type="ECO:0000313" key="5">
    <source>
        <dbReference type="Proteomes" id="UP000515160"/>
    </source>
</evidence>
<feature type="region of interest" description="Disordered" evidence="2">
    <location>
        <begin position="754"/>
        <end position="848"/>
    </location>
</feature>
<dbReference type="PANTHER" id="PTHR11243">
    <property type="entry name" value="GROWTH FACTOR RECEPTOR-BOUND PROTEIN"/>
    <property type="match status" value="1"/>
</dbReference>
<dbReference type="Proteomes" id="UP000515160">
    <property type="component" value="Chromosome X"/>
</dbReference>
<proteinExistence type="predicted"/>
<gene>
    <name evidence="6" type="primary">LOC117577627</name>
</gene>
<dbReference type="Gene3D" id="3.10.20.90">
    <property type="entry name" value="Phosphatidylinositol 3-kinase Catalytic Subunit, Chain A, domain 1"/>
    <property type="match status" value="1"/>
</dbReference>
<dbReference type="Pfam" id="PF21989">
    <property type="entry name" value="RA_2"/>
    <property type="match status" value="1"/>
</dbReference>
<dbReference type="SMART" id="SM00233">
    <property type="entry name" value="PH"/>
    <property type="match status" value="1"/>
</dbReference>
<feature type="compositionally biased region" description="Polar residues" evidence="2">
    <location>
        <begin position="1072"/>
        <end position="1092"/>
    </location>
</feature>
<evidence type="ECO:0000256" key="2">
    <source>
        <dbReference type="SAM" id="MobiDB-lite"/>
    </source>
</evidence>
<dbReference type="GO" id="GO:0007165">
    <property type="term" value="P:signal transduction"/>
    <property type="evidence" value="ECO:0007669"/>
    <property type="project" value="InterPro"/>
</dbReference>
<feature type="compositionally biased region" description="Low complexity" evidence="2">
    <location>
        <begin position="687"/>
        <end position="702"/>
    </location>
</feature>
<dbReference type="PANTHER" id="PTHR11243:SF23">
    <property type="entry name" value="LD06925P"/>
    <property type="match status" value="1"/>
</dbReference>
<dbReference type="Pfam" id="PF00169">
    <property type="entry name" value="PH"/>
    <property type="match status" value="1"/>
</dbReference>
<evidence type="ECO:0000256" key="1">
    <source>
        <dbReference type="SAM" id="Coils"/>
    </source>
</evidence>
<dbReference type="GO" id="GO:0071944">
    <property type="term" value="C:cell periphery"/>
    <property type="evidence" value="ECO:0007669"/>
    <property type="project" value="UniProtKB-ARBA"/>
</dbReference>
<feature type="region of interest" description="Disordered" evidence="2">
    <location>
        <begin position="885"/>
        <end position="944"/>
    </location>
</feature>
<keyword evidence="5" id="KW-1185">Reference proteome</keyword>
<feature type="compositionally biased region" description="Low complexity" evidence="2">
    <location>
        <begin position="204"/>
        <end position="237"/>
    </location>
</feature>